<dbReference type="InterPro" id="IPR007627">
    <property type="entry name" value="RNA_pol_sigma70_r2"/>
</dbReference>
<feature type="domain" description="RNA polymerase sigma-70 region 2" evidence="6">
    <location>
        <begin position="6"/>
        <end position="72"/>
    </location>
</feature>
<accession>A0A919INZ3</accession>
<keyword evidence="2" id="KW-0805">Transcription regulation</keyword>
<keyword evidence="3" id="KW-0731">Sigma factor</keyword>
<dbReference type="InterPro" id="IPR013324">
    <property type="entry name" value="RNA_pol_sigma_r3/r4-like"/>
</dbReference>
<evidence type="ECO:0000313" key="8">
    <source>
        <dbReference type="EMBL" id="GID68216.1"/>
    </source>
</evidence>
<keyword evidence="5" id="KW-0804">Transcription</keyword>
<dbReference type="GO" id="GO:0016987">
    <property type="term" value="F:sigma factor activity"/>
    <property type="evidence" value="ECO:0007669"/>
    <property type="project" value="UniProtKB-KW"/>
</dbReference>
<dbReference type="NCBIfam" id="TIGR02937">
    <property type="entry name" value="sigma70-ECF"/>
    <property type="match status" value="1"/>
</dbReference>
<evidence type="ECO:0000256" key="4">
    <source>
        <dbReference type="ARBA" id="ARBA00023125"/>
    </source>
</evidence>
<evidence type="ECO:0000313" key="9">
    <source>
        <dbReference type="Proteomes" id="UP000619479"/>
    </source>
</evidence>
<dbReference type="Gene3D" id="1.10.10.10">
    <property type="entry name" value="Winged helix-like DNA-binding domain superfamily/Winged helix DNA-binding domain"/>
    <property type="match status" value="1"/>
</dbReference>
<dbReference type="Gene3D" id="1.10.1740.10">
    <property type="match status" value="1"/>
</dbReference>
<dbReference type="InterPro" id="IPR039425">
    <property type="entry name" value="RNA_pol_sigma-70-like"/>
</dbReference>
<dbReference type="InterPro" id="IPR014284">
    <property type="entry name" value="RNA_pol_sigma-70_dom"/>
</dbReference>
<dbReference type="InterPro" id="IPR007630">
    <property type="entry name" value="RNA_pol_sigma70_r4"/>
</dbReference>
<sequence length="156" mass="17745">MEIAHRNHSQALFTYLRGLNRHEPQLAEDLLQETMLKAWRHRDSLPVEDERARRWLFTIARNITIDSVRSRKAKPAEVRLADAGDAAGGEFMDYTLSLQAMRAAFEQLSPMQRTVLHELYVEGRAADEVAVRLGVPVGTVKSRAFYALRAVRKAMA</sequence>
<dbReference type="PANTHER" id="PTHR43133:SF52">
    <property type="entry name" value="ECF RNA POLYMERASE SIGMA FACTOR SIGL"/>
    <property type="match status" value="1"/>
</dbReference>
<feature type="domain" description="RNA polymerase sigma-70 region 4" evidence="7">
    <location>
        <begin position="104"/>
        <end position="153"/>
    </location>
</feature>
<proteinExistence type="inferred from homology"/>
<dbReference type="SUPFAM" id="SSF88659">
    <property type="entry name" value="Sigma3 and sigma4 domains of RNA polymerase sigma factors"/>
    <property type="match status" value="1"/>
</dbReference>
<keyword evidence="4" id="KW-0238">DNA-binding</keyword>
<comment type="similarity">
    <text evidence="1">Belongs to the sigma-70 factor family. ECF subfamily.</text>
</comment>
<dbReference type="PANTHER" id="PTHR43133">
    <property type="entry name" value="RNA POLYMERASE ECF-TYPE SIGMA FACTO"/>
    <property type="match status" value="1"/>
</dbReference>
<evidence type="ECO:0000256" key="1">
    <source>
        <dbReference type="ARBA" id="ARBA00010641"/>
    </source>
</evidence>
<dbReference type="EMBL" id="BOMH01000045">
    <property type="protein sequence ID" value="GID68216.1"/>
    <property type="molecule type" value="Genomic_DNA"/>
</dbReference>
<dbReference type="Pfam" id="PF04542">
    <property type="entry name" value="Sigma70_r2"/>
    <property type="match status" value="1"/>
</dbReference>
<dbReference type="GO" id="GO:0006352">
    <property type="term" value="P:DNA-templated transcription initiation"/>
    <property type="evidence" value="ECO:0007669"/>
    <property type="project" value="InterPro"/>
</dbReference>
<keyword evidence="9" id="KW-1185">Reference proteome</keyword>
<dbReference type="GO" id="GO:0003677">
    <property type="term" value="F:DNA binding"/>
    <property type="evidence" value="ECO:0007669"/>
    <property type="project" value="UniProtKB-KW"/>
</dbReference>
<evidence type="ECO:0000256" key="5">
    <source>
        <dbReference type="ARBA" id="ARBA00023163"/>
    </source>
</evidence>
<evidence type="ECO:0000259" key="6">
    <source>
        <dbReference type="Pfam" id="PF04542"/>
    </source>
</evidence>
<evidence type="ECO:0000259" key="7">
    <source>
        <dbReference type="Pfam" id="PF04545"/>
    </source>
</evidence>
<dbReference type="InterPro" id="IPR013325">
    <property type="entry name" value="RNA_pol_sigma_r2"/>
</dbReference>
<dbReference type="InterPro" id="IPR036388">
    <property type="entry name" value="WH-like_DNA-bd_sf"/>
</dbReference>
<dbReference type="SUPFAM" id="SSF88946">
    <property type="entry name" value="Sigma2 domain of RNA polymerase sigma factors"/>
    <property type="match status" value="1"/>
</dbReference>
<name>A0A919INZ3_9ACTN</name>
<dbReference type="Proteomes" id="UP000619479">
    <property type="component" value="Unassembled WGS sequence"/>
</dbReference>
<dbReference type="Pfam" id="PF04545">
    <property type="entry name" value="Sigma70_r4"/>
    <property type="match status" value="1"/>
</dbReference>
<comment type="caution">
    <text evidence="8">The sequence shown here is derived from an EMBL/GenBank/DDBJ whole genome shotgun (WGS) entry which is preliminary data.</text>
</comment>
<evidence type="ECO:0000256" key="3">
    <source>
        <dbReference type="ARBA" id="ARBA00023082"/>
    </source>
</evidence>
<reference evidence="8" key="1">
    <citation type="submission" date="2021-01" db="EMBL/GenBank/DDBJ databases">
        <title>Whole genome shotgun sequence of Actinoplanes cyaneus NBRC 14990.</title>
        <authorList>
            <person name="Komaki H."/>
            <person name="Tamura T."/>
        </authorList>
    </citation>
    <scope>NUCLEOTIDE SEQUENCE</scope>
    <source>
        <strain evidence="8">NBRC 14990</strain>
    </source>
</reference>
<dbReference type="AlphaFoldDB" id="A0A919INZ3"/>
<gene>
    <name evidence="8" type="primary">rpoE_8</name>
    <name evidence="8" type="ORF">Acy02nite_60970</name>
</gene>
<evidence type="ECO:0000256" key="2">
    <source>
        <dbReference type="ARBA" id="ARBA00023015"/>
    </source>
</evidence>
<organism evidence="8 9">
    <name type="scientific">Actinoplanes cyaneus</name>
    <dbReference type="NCBI Taxonomy" id="52696"/>
    <lineage>
        <taxon>Bacteria</taxon>
        <taxon>Bacillati</taxon>
        <taxon>Actinomycetota</taxon>
        <taxon>Actinomycetes</taxon>
        <taxon>Micromonosporales</taxon>
        <taxon>Micromonosporaceae</taxon>
        <taxon>Actinoplanes</taxon>
    </lineage>
</organism>
<protein>
    <submittedName>
        <fullName evidence="8">RNA polymerase sigma factor</fullName>
    </submittedName>
</protein>